<evidence type="ECO:0000256" key="1">
    <source>
        <dbReference type="PROSITE-ProRule" id="PRU00024"/>
    </source>
</evidence>
<keyword evidence="6" id="KW-1185">Reference proteome</keyword>
<feature type="domain" description="B box-type" evidence="4">
    <location>
        <begin position="54"/>
        <end position="99"/>
    </location>
</feature>
<dbReference type="OMA" id="EINTQTH"/>
<reference evidence="5" key="1">
    <citation type="submission" date="2022-08" db="UniProtKB">
        <authorList>
            <consortium name="EnsemblMetazoa"/>
        </authorList>
    </citation>
    <scope>IDENTIFICATION</scope>
    <source>
        <strain evidence="5">05x7-T-G4-1.051#20</strain>
    </source>
</reference>
<dbReference type="AlphaFoldDB" id="A0A8W8NEX6"/>
<keyword evidence="2" id="KW-0175">Coiled coil</keyword>
<feature type="coiled-coil region" evidence="2">
    <location>
        <begin position="204"/>
        <end position="246"/>
    </location>
</feature>
<feature type="compositionally biased region" description="Acidic residues" evidence="3">
    <location>
        <begin position="1"/>
        <end position="10"/>
    </location>
</feature>
<dbReference type="EnsemblMetazoa" id="G5545.2">
    <property type="protein sequence ID" value="G5545.2:cds"/>
    <property type="gene ID" value="G5545"/>
</dbReference>
<dbReference type="InterPro" id="IPR011042">
    <property type="entry name" value="6-blade_b-propeller_TolB-like"/>
</dbReference>
<dbReference type="PROSITE" id="PS50119">
    <property type="entry name" value="ZF_BBOX"/>
    <property type="match status" value="2"/>
</dbReference>
<dbReference type="GO" id="GO:0008270">
    <property type="term" value="F:zinc ion binding"/>
    <property type="evidence" value="ECO:0007669"/>
    <property type="project" value="UniProtKB-KW"/>
</dbReference>
<dbReference type="Gene3D" id="2.120.10.30">
    <property type="entry name" value="TolB, C-terminal domain"/>
    <property type="match status" value="1"/>
</dbReference>
<dbReference type="PANTHER" id="PTHR25462">
    <property type="entry name" value="BONUS, ISOFORM C-RELATED"/>
    <property type="match status" value="1"/>
</dbReference>
<evidence type="ECO:0000256" key="2">
    <source>
        <dbReference type="SAM" id="Coils"/>
    </source>
</evidence>
<evidence type="ECO:0000313" key="5">
    <source>
        <dbReference type="EnsemblMetazoa" id="G5545.4:cds"/>
    </source>
</evidence>
<dbReference type="SUPFAM" id="SSF57845">
    <property type="entry name" value="B-box zinc-binding domain"/>
    <property type="match status" value="1"/>
</dbReference>
<dbReference type="InterPro" id="IPR047153">
    <property type="entry name" value="TRIM45/56/19-like"/>
</dbReference>
<evidence type="ECO:0000256" key="3">
    <source>
        <dbReference type="SAM" id="MobiDB-lite"/>
    </source>
</evidence>
<feature type="domain" description="B box-type" evidence="4">
    <location>
        <begin position="109"/>
        <end position="145"/>
    </location>
</feature>
<dbReference type="PANTHER" id="PTHR25462:SF296">
    <property type="entry name" value="MEIOTIC P26, ISOFORM F"/>
    <property type="match status" value="1"/>
</dbReference>
<proteinExistence type="predicted"/>
<dbReference type="Gene3D" id="3.30.160.60">
    <property type="entry name" value="Classic Zinc Finger"/>
    <property type="match status" value="1"/>
</dbReference>
<keyword evidence="1" id="KW-0862">Zinc</keyword>
<dbReference type="Proteomes" id="UP000005408">
    <property type="component" value="Unassembled WGS sequence"/>
</dbReference>
<organism evidence="5 6">
    <name type="scientific">Magallana gigas</name>
    <name type="common">Pacific oyster</name>
    <name type="synonym">Crassostrea gigas</name>
    <dbReference type="NCBI Taxonomy" id="29159"/>
    <lineage>
        <taxon>Eukaryota</taxon>
        <taxon>Metazoa</taxon>
        <taxon>Spiralia</taxon>
        <taxon>Lophotrochozoa</taxon>
        <taxon>Mollusca</taxon>
        <taxon>Bivalvia</taxon>
        <taxon>Autobranchia</taxon>
        <taxon>Pteriomorphia</taxon>
        <taxon>Ostreida</taxon>
        <taxon>Ostreoidea</taxon>
        <taxon>Ostreidae</taxon>
        <taxon>Magallana</taxon>
    </lineage>
</organism>
<feature type="region of interest" description="Disordered" evidence="3">
    <location>
        <begin position="1"/>
        <end position="43"/>
    </location>
</feature>
<dbReference type="Pfam" id="PF00643">
    <property type="entry name" value="zf-B_box"/>
    <property type="match status" value="1"/>
</dbReference>
<dbReference type="EnsemblMetazoa" id="G5545.5">
    <property type="protein sequence ID" value="G5545.5:cds"/>
    <property type="gene ID" value="G5545"/>
</dbReference>
<dbReference type="SUPFAM" id="SSF101898">
    <property type="entry name" value="NHL repeat"/>
    <property type="match status" value="1"/>
</dbReference>
<dbReference type="OrthoDB" id="6135250at2759"/>
<keyword evidence="1" id="KW-0863">Zinc-finger</keyword>
<evidence type="ECO:0000313" key="6">
    <source>
        <dbReference type="Proteomes" id="UP000005408"/>
    </source>
</evidence>
<sequence length="597" mass="67869">MIREADEEDLERGSDDLDSSVPDDGGETWTPKVSQTLTDSTSDLESSSEFNEAQFALTCAVCGQSCSTARFCNQCSLYICEQCVAQHLKTPGKHYVVDFRERNICVPRCIQHQSTESTYQCTTCNVCICNDCMMTMHRLHRNVHIKEEMDRQSNTLMKNMAELQSVIKPVFQQKIDFMKLKLANAKRAYDVMDSDISMCAEKLRRDVDLAIEALKLEAEKYRKEHTRELEHDISVLETKLIEVQEASKKGENALSNSLELLKYESNIESLKTIPEMTDFELPVFSPGRVDVKAGVGQLSRLVKSVIPSSAIKKRSAKKSKKIKSEPMIETSITVGERYVYDVACASKSSAWMCGAGLFYYDNNVRLIEKDGNNKETLECPINPKYIALKSPGRVLFSDDSDKTVKLWSRDYKGVFIKTDSWTPEGLAVTLSGDVIVCQYKKTEVAAEHNSLSRVVRYNGEGSEFRKMEYRKEKRLFWHALFVAENRNFDVCVSDSAKHAVVVLDKMGEFQFIYKGNIKTGKYQSFNPRGLDTDSQGNILISDYMNYTLHIIDQYGNFLHYLMRKHLKFPLGISVDADDKVWVGEYNNGTIAVIEYLA</sequence>
<name>A0A8W8NEX6_MAGGI</name>
<dbReference type="InterPro" id="IPR000315">
    <property type="entry name" value="Znf_B-box"/>
</dbReference>
<dbReference type="Gene3D" id="2.40.10.500">
    <property type="match status" value="1"/>
</dbReference>
<keyword evidence="1" id="KW-0479">Metal-binding</keyword>
<protein>
    <recommendedName>
        <fullName evidence="4">B box-type domain-containing protein</fullName>
    </recommendedName>
</protein>
<evidence type="ECO:0000259" key="4">
    <source>
        <dbReference type="PROSITE" id="PS50119"/>
    </source>
</evidence>
<accession>A0A8W8NEX6</accession>
<dbReference type="EnsemblMetazoa" id="G5545.4">
    <property type="protein sequence ID" value="G5545.4:cds"/>
    <property type="gene ID" value="G5545"/>
</dbReference>